<protein>
    <submittedName>
        <fullName evidence="2">Uncharacterized protein</fullName>
    </submittedName>
</protein>
<evidence type="ECO:0000256" key="1">
    <source>
        <dbReference type="SAM" id="Phobius"/>
    </source>
</evidence>
<reference evidence="2 3" key="1">
    <citation type="submission" date="2018-06" db="EMBL/GenBank/DDBJ databases">
        <title>Comparative genomics reveals the genomic features of Rhizophagus irregularis, R. cerebriforme, R. diaphanum and Gigaspora rosea, and their symbiotic lifestyle signature.</title>
        <authorList>
            <person name="Morin E."/>
            <person name="San Clemente H."/>
            <person name="Chen E.C.H."/>
            <person name="De La Providencia I."/>
            <person name="Hainaut M."/>
            <person name="Kuo A."/>
            <person name="Kohler A."/>
            <person name="Murat C."/>
            <person name="Tang N."/>
            <person name="Roy S."/>
            <person name="Loubradou J."/>
            <person name="Henrissat B."/>
            <person name="Grigoriev I.V."/>
            <person name="Corradi N."/>
            <person name="Roux C."/>
            <person name="Martin F.M."/>
        </authorList>
    </citation>
    <scope>NUCLEOTIDE SEQUENCE [LARGE SCALE GENOMIC DNA]</scope>
    <source>
        <strain evidence="2 3">DAOM 227022</strain>
    </source>
</reference>
<organism evidence="2 3">
    <name type="scientific">Glomus cerebriforme</name>
    <dbReference type="NCBI Taxonomy" id="658196"/>
    <lineage>
        <taxon>Eukaryota</taxon>
        <taxon>Fungi</taxon>
        <taxon>Fungi incertae sedis</taxon>
        <taxon>Mucoromycota</taxon>
        <taxon>Glomeromycotina</taxon>
        <taxon>Glomeromycetes</taxon>
        <taxon>Glomerales</taxon>
        <taxon>Glomeraceae</taxon>
        <taxon>Glomus</taxon>
    </lineage>
</organism>
<keyword evidence="3" id="KW-1185">Reference proteome</keyword>
<keyword evidence="1" id="KW-0472">Membrane</keyword>
<proteinExistence type="predicted"/>
<dbReference type="AlphaFoldDB" id="A0A397SW50"/>
<feature type="transmembrane region" description="Helical" evidence="1">
    <location>
        <begin position="7"/>
        <end position="27"/>
    </location>
</feature>
<evidence type="ECO:0000313" key="2">
    <source>
        <dbReference type="EMBL" id="RIA89902.1"/>
    </source>
</evidence>
<sequence length="721" mass="82077">MTRQINSCIKIPIILLLLYFSNIIYSYRTIKLYEDLSNGPLYPVDAISFQDSSILTIRLASNCSHIGNSSPLNVFPIRSLYPNGTLIPANVIYLFADINFCPINRISILALPDDFLFISYLRQEQVNQVRIMGMISQLDGTIIDSGIELSDSIGFDITSTTSYPSQIKINNDVEDGELLFTITYDNLNINWRRFEWDNKGNRLINMTQGIFGPGIPSSESYQIDSFQTFDTLDGGFGLAYSISLPSRSAQQSTFSHSIVYITFLHKSAPAWTSPTIIYEISGAIVTIKSCASSIDTSLAGNTCFIIITPQSPQQLQYSWRIIKFLSVGSILSYQNILNSEIRFEKNRNVVLIYTDVLPLNYDGFCMIGIRQDNFITNLQGSLYNITGDQVVKVDDWGIPLISLTSRVKYNAFNNDTIWAVIPGEDNSGTFWYILSNDLYRGNIGYENKQILNTIPSINATIPTDIKTITIMYREPIVLSTGFISIYQRSYNNNDPTNYTDFLRQKFSASSQYVNYVNGTSNTEVVVQILSSTFSRFNSNYYITIEDDFVRNQDFNEPLKGIESGIWMIKTNLPENQQFTDNKDVLLRLDAYGTLRFQNMSSSEQDNFFDNLLLSFSQSVPVPLERLYTSKRYQYDGSSGNDDLPILIKIQLKASRNKENMNTEQILNDMDTLVKNKYVTQLINFGNSTDLLDSNYGVKEIGKKRKYGREKLFIKQTNYHLF</sequence>
<name>A0A397SW50_9GLOM</name>
<gene>
    <name evidence="2" type="ORF">C1645_771194</name>
</gene>
<evidence type="ECO:0000313" key="3">
    <source>
        <dbReference type="Proteomes" id="UP000265703"/>
    </source>
</evidence>
<comment type="caution">
    <text evidence="2">The sequence shown here is derived from an EMBL/GenBank/DDBJ whole genome shotgun (WGS) entry which is preliminary data.</text>
</comment>
<accession>A0A397SW50</accession>
<dbReference type="OrthoDB" id="2338688at2759"/>
<dbReference type="EMBL" id="QKYT01000201">
    <property type="protein sequence ID" value="RIA89902.1"/>
    <property type="molecule type" value="Genomic_DNA"/>
</dbReference>
<keyword evidence="1" id="KW-1133">Transmembrane helix</keyword>
<keyword evidence="1" id="KW-0812">Transmembrane</keyword>
<dbReference type="Proteomes" id="UP000265703">
    <property type="component" value="Unassembled WGS sequence"/>
</dbReference>